<keyword evidence="3" id="KW-1185">Reference proteome</keyword>
<organism evidence="2 3">
    <name type="scientific">Niveibacterium umoris</name>
    <dbReference type="NCBI Taxonomy" id="1193620"/>
    <lineage>
        <taxon>Bacteria</taxon>
        <taxon>Pseudomonadati</taxon>
        <taxon>Pseudomonadota</taxon>
        <taxon>Betaproteobacteria</taxon>
        <taxon>Rhodocyclales</taxon>
        <taxon>Rhodocyclaceae</taxon>
        <taxon>Niveibacterium</taxon>
    </lineage>
</organism>
<feature type="chain" id="PRO_5032946983" evidence="1">
    <location>
        <begin position="22"/>
        <end position="259"/>
    </location>
</feature>
<gene>
    <name evidence="2" type="ORF">GGR36_003466</name>
</gene>
<evidence type="ECO:0000313" key="2">
    <source>
        <dbReference type="EMBL" id="MBB4014120.1"/>
    </source>
</evidence>
<dbReference type="SUPFAM" id="SSF53850">
    <property type="entry name" value="Periplasmic binding protein-like II"/>
    <property type="match status" value="1"/>
</dbReference>
<dbReference type="Gene3D" id="3.40.190.10">
    <property type="entry name" value="Periplasmic binding protein-like II"/>
    <property type="match status" value="2"/>
</dbReference>
<dbReference type="PANTHER" id="PTHR35936">
    <property type="entry name" value="MEMBRANE-BOUND LYTIC MUREIN TRANSGLYCOSYLASE F"/>
    <property type="match status" value="1"/>
</dbReference>
<feature type="signal peptide" evidence="1">
    <location>
        <begin position="1"/>
        <end position="21"/>
    </location>
</feature>
<dbReference type="RefSeq" id="WP_207064482.1">
    <property type="nucleotide sequence ID" value="NZ_BAABLE010000005.1"/>
</dbReference>
<dbReference type="AlphaFoldDB" id="A0A840BMA0"/>
<keyword evidence="1" id="KW-0732">Signal</keyword>
<name>A0A840BMA0_9RHOO</name>
<evidence type="ECO:0000256" key="1">
    <source>
        <dbReference type="SAM" id="SignalP"/>
    </source>
</evidence>
<dbReference type="PANTHER" id="PTHR35936:SF6">
    <property type="entry name" value="AMINO ACID ABC TRANSPORTER SUBSTRATE-BINDING PAAT FAMILY PROTEIN"/>
    <property type="match status" value="1"/>
</dbReference>
<reference evidence="2 3" key="1">
    <citation type="submission" date="2020-08" db="EMBL/GenBank/DDBJ databases">
        <title>Genomic Encyclopedia of Type Strains, Phase IV (KMG-IV): sequencing the most valuable type-strain genomes for metagenomic binning, comparative biology and taxonomic classification.</title>
        <authorList>
            <person name="Goeker M."/>
        </authorList>
    </citation>
    <scope>NUCLEOTIDE SEQUENCE [LARGE SCALE GENOMIC DNA]</scope>
    <source>
        <strain evidence="2 3">DSM 106739</strain>
    </source>
</reference>
<proteinExistence type="predicted"/>
<dbReference type="EMBL" id="JACIET010000002">
    <property type="protein sequence ID" value="MBB4014120.1"/>
    <property type="molecule type" value="Genomic_DNA"/>
</dbReference>
<sequence>MQSAHQSVFLVLMLLAPCSEAGPSTPAPLYFGVSEAWAMPFGEIQTSGGRTALVGGIMKAWQEALAAELGRSAVPVILSRLREEQRDPGIHIDVRCFTTPEWVTDAKARYDWPSPYMTIEERLVGASTSPTVQTLEDLHGKSVGTVLGYHYPLLDPLFASARITRDDAPNEAAAVRKQLAGRVDYTVMRTIDLAYLQRIDPNARALRASSLLITRTSVYCARSKSATISLEQLERAQTRLLGRGAFERILADYRVAPEK</sequence>
<comment type="caution">
    <text evidence="2">The sequence shown here is derived from an EMBL/GenBank/DDBJ whole genome shotgun (WGS) entry which is preliminary data.</text>
</comment>
<evidence type="ECO:0000313" key="3">
    <source>
        <dbReference type="Proteomes" id="UP000561045"/>
    </source>
</evidence>
<accession>A0A840BMA0</accession>
<dbReference type="Proteomes" id="UP000561045">
    <property type="component" value="Unassembled WGS sequence"/>
</dbReference>
<protein>
    <submittedName>
        <fullName evidence="2">ABC-type amino acid transport substrate-binding protein</fullName>
    </submittedName>
</protein>